<feature type="region of interest" description="Disordered" evidence="1">
    <location>
        <begin position="294"/>
        <end position="355"/>
    </location>
</feature>
<protein>
    <submittedName>
        <fullName evidence="4">Uncharacterized protein</fullName>
    </submittedName>
</protein>
<keyword evidence="5" id="KW-1185">Reference proteome</keyword>
<comment type="caution">
    <text evidence="4">The sequence shown here is derived from an EMBL/GenBank/DDBJ whole genome shotgun (WGS) entry which is preliminary data.</text>
</comment>
<accession>A0A2H9TQM7</accession>
<feature type="compositionally biased region" description="Basic and acidic residues" evidence="1">
    <location>
        <begin position="337"/>
        <end position="355"/>
    </location>
</feature>
<evidence type="ECO:0000256" key="1">
    <source>
        <dbReference type="SAM" id="MobiDB-lite"/>
    </source>
</evidence>
<evidence type="ECO:0000313" key="4">
    <source>
        <dbReference type="EMBL" id="PJF19970.1"/>
    </source>
</evidence>
<dbReference type="AlphaFoldDB" id="A0A2H9TQM7"/>
<evidence type="ECO:0000313" key="3">
    <source>
        <dbReference type="EMBL" id="PJF19485.1"/>
    </source>
</evidence>
<feature type="chain" id="PRO_5033759793" evidence="2">
    <location>
        <begin position="21"/>
        <end position="454"/>
    </location>
</feature>
<sequence length="454" mass="53062">MMMHKAFLITATLLSAAVQAINVDPEMEDMPMPHADYPVEHNDKILALVGKLTRKQERKQRNIGQRHVSEQRNIGQRHVPEQRNIGQRHGSEQQDLGQRHVSEPKFRKVKIPSEEEGKRFLRKYCKRGKCTFPKKMRINNKRKAKKTKRRSKRNKINKRRLTASEIEGVLAVQKVADRTRGKIGRNDRHIKDEDNSIMHPWDNEKPRKIKARKGKKVRKASADKEEPIMHPWSGDEHKERVEEQIVVVRRKPGKDKKHPRFEVNQINLHVDVNVKQQQAQKEKQGIVQVGKINHKHGKHHKHHGRKNIKGRSAKRGIVLASVRQPTERVPLRHHQRPEKQKPEPGYDEPKSKRSFLKDLKRRVKRGCRKMKKKLGMMRDRFEEEPTINQLAMVLALAAIITMQAMVLSKFLGMFDGYTPVPHNNDDDDDMTEILEKGTARKTTSHTERMVQEKF</sequence>
<feature type="compositionally biased region" description="Basic and acidic residues" evidence="1">
    <location>
        <begin position="89"/>
        <end position="105"/>
    </location>
</feature>
<feature type="region of interest" description="Disordered" evidence="1">
    <location>
        <begin position="209"/>
        <end position="232"/>
    </location>
</feature>
<feature type="region of interest" description="Disordered" evidence="1">
    <location>
        <begin position="56"/>
        <end position="105"/>
    </location>
</feature>
<proteinExistence type="predicted"/>
<feature type="compositionally biased region" description="Basic and acidic residues" evidence="1">
    <location>
        <begin position="220"/>
        <end position="232"/>
    </location>
</feature>
<feature type="compositionally biased region" description="Basic residues" evidence="1">
    <location>
        <begin position="209"/>
        <end position="219"/>
    </location>
</feature>
<gene>
    <name evidence="4" type="ORF">PSACC_00216</name>
    <name evidence="3" type="ORF">PSACC_00700</name>
</gene>
<dbReference type="EMBL" id="MTSL01000020">
    <property type="protein sequence ID" value="PJF19970.1"/>
    <property type="molecule type" value="Genomic_DNA"/>
</dbReference>
<evidence type="ECO:0000256" key="2">
    <source>
        <dbReference type="SAM" id="SignalP"/>
    </source>
</evidence>
<reference evidence="4 5" key="1">
    <citation type="submission" date="2016-10" db="EMBL/GenBank/DDBJ databases">
        <title>The genome of Paramicrosporidium saccamoebae is the missing link in understanding Cryptomycota and Microsporidia evolution.</title>
        <authorList>
            <person name="Quandt C.A."/>
            <person name="Beaudet D."/>
            <person name="Corsaro D."/>
            <person name="Michel R."/>
            <person name="Corradi N."/>
            <person name="James T."/>
        </authorList>
    </citation>
    <scope>NUCLEOTIDE SEQUENCE [LARGE SCALE GENOMIC DNA]</scope>
    <source>
        <strain evidence="4 5">KSL3</strain>
    </source>
</reference>
<keyword evidence="2" id="KW-0732">Signal</keyword>
<name>A0A2H9TQM7_9FUNG</name>
<evidence type="ECO:0000313" key="5">
    <source>
        <dbReference type="Proteomes" id="UP000240830"/>
    </source>
</evidence>
<organism evidence="4 5">
    <name type="scientific">Paramicrosporidium saccamoebae</name>
    <dbReference type="NCBI Taxonomy" id="1246581"/>
    <lineage>
        <taxon>Eukaryota</taxon>
        <taxon>Fungi</taxon>
        <taxon>Fungi incertae sedis</taxon>
        <taxon>Cryptomycota</taxon>
        <taxon>Cryptomycota incertae sedis</taxon>
        <taxon>Paramicrosporidium</taxon>
    </lineage>
</organism>
<feature type="compositionally biased region" description="Basic residues" evidence="1">
    <location>
        <begin position="294"/>
        <end position="314"/>
    </location>
</feature>
<feature type="region of interest" description="Disordered" evidence="1">
    <location>
        <begin position="140"/>
        <end position="159"/>
    </location>
</feature>
<dbReference type="EMBL" id="MTSL01000061">
    <property type="protein sequence ID" value="PJF19485.1"/>
    <property type="molecule type" value="Genomic_DNA"/>
</dbReference>
<feature type="signal peptide" evidence="2">
    <location>
        <begin position="1"/>
        <end position="20"/>
    </location>
</feature>
<dbReference type="Proteomes" id="UP000240830">
    <property type="component" value="Unassembled WGS sequence"/>
</dbReference>